<evidence type="ECO:0000313" key="2">
    <source>
        <dbReference type="Proteomes" id="UP000275078"/>
    </source>
</evidence>
<organism evidence="1 2">
    <name type="scientific">Ascobolus immersus RN42</name>
    <dbReference type="NCBI Taxonomy" id="1160509"/>
    <lineage>
        <taxon>Eukaryota</taxon>
        <taxon>Fungi</taxon>
        <taxon>Dikarya</taxon>
        <taxon>Ascomycota</taxon>
        <taxon>Pezizomycotina</taxon>
        <taxon>Pezizomycetes</taxon>
        <taxon>Pezizales</taxon>
        <taxon>Ascobolaceae</taxon>
        <taxon>Ascobolus</taxon>
    </lineage>
</organism>
<dbReference type="EMBL" id="ML119928">
    <property type="protein sequence ID" value="RPA71451.1"/>
    <property type="molecule type" value="Genomic_DNA"/>
</dbReference>
<name>A0A3N4HGE3_ASCIM</name>
<dbReference type="AlphaFoldDB" id="A0A3N4HGE3"/>
<gene>
    <name evidence="1" type="ORF">BJ508DRAFT_201478</name>
</gene>
<keyword evidence="2" id="KW-1185">Reference proteome</keyword>
<sequence length="136" mass="15351">WRDFKPFPCPTNIKNDCPPEQQNGFDWADLNPGRFNKYKDFNFDGWTCGTIKGKRDEVEKRSFNSKCITAKVTKQPSNEIKCDKNFSIGHIDVSADEEVDVEILYGMPDGSTCKQRTSCNKNGKTIKNTQCGGAKS</sequence>
<accession>A0A3N4HGE3</accession>
<evidence type="ECO:0000313" key="1">
    <source>
        <dbReference type="EMBL" id="RPA71451.1"/>
    </source>
</evidence>
<dbReference type="Proteomes" id="UP000275078">
    <property type="component" value="Unassembled WGS sequence"/>
</dbReference>
<reference evidence="1 2" key="1">
    <citation type="journal article" date="2018" name="Nat. Ecol. Evol.">
        <title>Pezizomycetes genomes reveal the molecular basis of ectomycorrhizal truffle lifestyle.</title>
        <authorList>
            <person name="Murat C."/>
            <person name="Payen T."/>
            <person name="Noel B."/>
            <person name="Kuo A."/>
            <person name="Morin E."/>
            <person name="Chen J."/>
            <person name="Kohler A."/>
            <person name="Krizsan K."/>
            <person name="Balestrini R."/>
            <person name="Da Silva C."/>
            <person name="Montanini B."/>
            <person name="Hainaut M."/>
            <person name="Levati E."/>
            <person name="Barry K.W."/>
            <person name="Belfiori B."/>
            <person name="Cichocki N."/>
            <person name="Clum A."/>
            <person name="Dockter R.B."/>
            <person name="Fauchery L."/>
            <person name="Guy J."/>
            <person name="Iotti M."/>
            <person name="Le Tacon F."/>
            <person name="Lindquist E.A."/>
            <person name="Lipzen A."/>
            <person name="Malagnac F."/>
            <person name="Mello A."/>
            <person name="Molinier V."/>
            <person name="Miyauchi S."/>
            <person name="Poulain J."/>
            <person name="Riccioni C."/>
            <person name="Rubini A."/>
            <person name="Sitrit Y."/>
            <person name="Splivallo R."/>
            <person name="Traeger S."/>
            <person name="Wang M."/>
            <person name="Zifcakova L."/>
            <person name="Wipf D."/>
            <person name="Zambonelli A."/>
            <person name="Paolocci F."/>
            <person name="Nowrousian M."/>
            <person name="Ottonello S."/>
            <person name="Baldrian P."/>
            <person name="Spatafora J.W."/>
            <person name="Henrissat B."/>
            <person name="Nagy L.G."/>
            <person name="Aury J.M."/>
            <person name="Wincker P."/>
            <person name="Grigoriev I.V."/>
            <person name="Bonfante P."/>
            <person name="Martin F.M."/>
        </authorList>
    </citation>
    <scope>NUCLEOTIDE SEQUENCE [LARGE SCALE GENOMIC DNA]</scope>
    <source>
        <strain evidence="1 2">RN42</strain>
    </source>
</reference>
<proteinExistence type="predicted"/>
<protein>
    <submittedName>
        <fullName evidence="1">Uncharacterized protein</fullName>
    </submittedName>
</protein>
<dbReference type="STRING" id="1160509.A0A3N4HGE3"/>
<feature type="non-terminal residue" evidence="1">
    <location>
        <position position="136"/>
    </location>
</feature>
<feature type="non-terminal residue" evidence="1">
    <location>
        <position position="1"/>
    </location>
</feature>
<dbReference type="OrthoDB" id="5431405at2759"/>